<reference evidence="1" key="1">
    <citation type="submission" date="2023-07" db="EMBL/GenBank/DDBJ databases">
        <authorList>
            <consortium name="AG Swart"/>
            <person name="Singh M."/>
            <person name="Singh A."/>
            <person name="Seah K."/>
            <person name="Emmerich C."/>
        </authorList>
    </citation>
    <scope>NUCLEOTIDE SEQUENCE</scope>
    <source>
        <strain evidence="1">DP1</strain>
    </source>
</reference>
<sequence length="74" mass="8877">MAYLNAVTNDYIHALDKVTYNNKHFKLFLKELFSREEGEYDMILDNAKIHVSKKTKEFYVEKKFCSLFLLTLHQ</sequence>
<gene>
    <name evidence="1" type="ORF">ECRASSUSDP1_LOCUS4745</name>
</gene>
<dbReference type="EMBL" id="CAMPGE010004559">
    <property type="protein sequence ID" value="CAI2363410.1"/>
    <property type="molecule type" value="Genomic_DNA"/>
</dbReference>
<dbReference type="Proteomes" id="UP001295684">
    <property type="component" value="Unassembled WGS sequence"/>
</dbReference>
<keyword evidence="2" id="KW-1185">Reference proteome</keyword>
<name>A0AAD1U8N3_EUPCR</name>
<proteinExistence type="predicted"/>
<protein>
    <submittedName>
        <fullName evidence="1">Uncharacterized protein</fullName>
    </submittedName>
</protein>
<dbReference type="AlphaFoldDB" id="A0AAD1U8N3"/>
<organism evidence="1 2">
    <name type="scientific">Euplotes crassus</name>
    <dbReference type="NCBI Taxonomy" id="5936"/>
    <lineage>
        <taxon>Eukaryota</taxon>
        <taxon>Sar</taxon>
        <taxon>Alveolata</taxon>
        <taxon>Ciliophora</taxon>
        <taxon>Intramacronucleata</taxon>
        <taxon>Spirotrichea</taxon>
        <taxon>Hypotrichia</taxon>
        <taxon>Euplotida</taxon>
        <taxon>Euplotidae</taxon>
        <taxon>Moneuplotes</taxon>
    </lineage>
</organism>
<evidence type="ECO:0000313" key="2">
    <source>
        <dbReference type="Proteomes" id="UP001295684"/>
    </source>
</evidence>
<accession>A0AAD1U8N3</accession>
<evidence type="ECO:0000313" key="1">
    <source>
        <dbReference type="EMBL" id="CAI2363410.1"/>
    </source>
</evidence>
<comment type="caution">
    <text evidence="1">The sequence shown here is derived from an EMBL/GenBank/DDBJ whole genome shotgun (WGS) entry which is preliminary data.</text>
</comment>